<dbReference type="PANTHER" id="PTHR43591">
    <property type="entry name" value="METHYLTRANSFERASE"/>
    <property type="match status" value="1"/>
</dbReference>
<dbReference type="SUPFAM" id="SSF53335">
    <property type="entry name" value="S-adenosyl-L-methionine-dependent methyltransferases"/>
    <property type="match status" value="1"/>
</dbReference>
<keyword evidence="2" id="KW-0830">Ubiquinone</keyword>
<evidence type="ECO:0000313" key="3">
    <source>
        <dbReference type="Proteomes" id="UP000542742"/>
    </source>
</evidence>
<accession>A0A7W7G558</accession>
<name>A0A7W7G558_9ACTN</name>
<dbReference type="EMBL" id="JACHMF010000001">
    <property type="protein sequence ID" value="MBB4694586.1"/>
    <property type="molecule type" value="Genomic_DNA"/>
</dbReference>
<gene>
    <name evidence="2" type="ORF">BKA14_004734</name>
</gene>
<dbReference type="InterPro" id="IPR013216">
    <property type="entry name" value="Methyltransf_11"/>
</dbReference>
<evidence type="ECO:0000313" key="2">
    <source>
        <dbReference type="EMBL" id="MBB4694586.1"/>
    </source>
</evidence>
<protein>
    <submittedName>
        <fullName evidence="2">Ubiquinone/menaquinone biosynthesis C-methylase UbiE</fullName>
    </submittedName>
</protein>
<dbReference type="Gene3D" id="3.40.50.150">
    <property type="entry name" value="Vaccinia Virus protein VP39"/>
    <property type="match status" value="1"/>
</dbReference>
<dbReference type="CDD" id="cd02440">
    <property type="entry name" value="AdoMet_MTases"/>
    <property type="match status" value="1"/>
</dbReference>
<dbReference type="RefSeq" id="WP_203722222.1">
    <property type="nucleotide sequence ID" value="NZ_BOMC01000037.1"/>
</dbReference>
<proteinExistence type="predicted"/>
<dbReference type="AlphaFoldDB" id="A0A7W7G558"/>
<dbReference type="Pfam" id="PF08241">
    <property type="entry name" value="Methyltransf_11"/>
    <property type="match status" value="1"/>
</dbReference>
<comment type="caution">
    <text evidence="2">The sequence shown here is derived from an EMBL/GenBank/DDBJ whole genome shotgun (WGS) entry which is preliminary data.</text>
</comment>
<feature type="domain" description="Methyltransferase type 11" evidence="1">
    <location>
        <begin position="49"/>
        <end position="143"/>
    </location>
</feature>
<keyword evidence="2" id="KW-0489">Methyltransferase</keyword>
<keyword evidence="3" id="KW-1185">Reference proteome</keyword>
<organism evidence="2 3">
    <name type="scientific">Paractinoplanes abujensis</name>
    <dbReference type="NCBI Taxonomy" id="882441"/>
    <lineage>
        <taxon>Bacteria</taxon>
        <taxon>Bacillati</taxon>
        <taxon>Actinomycetota</taxon>
        <taxon>Actinomycetes</taxon>
        <taxon>Micromonosporales</taxon>
        <taxon>Micromonosporaceae</taxon>
        <taxon>Paractinoplanes</taxon>
    </lineage>
</organism>
<sequence>MTELNLEGLKAKQQKTWASGDYGAVASLIHPMAEETVQAADLAPGADVLDVAAGTGNAALAAARCGCRVTASDYVPGLLARARERADAERLPLTTEIADAEHLPYDDGRFDAVLSVVGAMFAPDQERTAAELTRVCRAGGTIAMANWTPDGFIGEMFRTVGRRVPPPPGIRGPVEWGSEARVRELFGDRVRDLRTTRREFVFRFRTAEHFADYFREYYGPTLKAFEALGPDGGKPLYDDLVALVGRYNTATDGTARIPSAYLQVVATRA</sequence>
<dbReference type="GO" id="GO:0032259">
    <property type="term" value="P:methylation"/>
    <property type="evidence" value="ECO:0007669"/>
    <property type="project" value="UniProtKB-KW"/>
</dbReference>
<keyword evidence="2" id="KW-0808">Transferase</keyword>
<dbReference type="PANTHER" id="PTHR43591:SF24">
    <property type="entry name" value="2-METHOXY-6-POLYPRENYL-1,4-BENZOQUINOL METHYLASE, MITOCHONDRIAL"/>
    <property type="match status" value="1"/>
</dbReference>
<dbReference type="InterPro" id="IPR029063">
    <property type="entry name" value="SAM-dependent_MTases_sf"/>
</dbReference>
<evidence type="ECO:0000259" key="1">
    <source>
        <dbReference type="Pfam" id="PF08241"/>
    </source>
</evidence>
<dbReference type="Proteomes" id="UP000542742">
    <property type="component" value="Unassembled WGS sequence"/>
</dbReference>
<reference evidence="2 3" key="1">
    <citation type="submission" date="2020-08" db="EMBL/GenBank/DDBJ databases">
        <title>Sequencing the genomes of 1000 actinobacteria strains.</title>
        <authorList>
            <person name="Klenk H.-P."/>
        </authorList>
    </citation>
    <scope>NUCLEOTIDE SEQUENCE [LARGE SCALE GENOMIC DNA]</scope>
    <source>
        <strain evidence="2 3">DSM 45518</strain>
    </source>
</reference>
<dbReference type="GO" id="GO:0008757">
    <property type="term" value="F:S-adenosylmethionine-dependent methyltransferase activity"/>
    <property type="evidence" value="ECO:0007669"/>
    <property type="project" value="InterPro"/>
</dbReference>